<gene>
    <name evidence="1" type="ordered locus">Marme_2700</name>
</gene>
<dbReference type="HOGENOM" id="CLU_2650206_0_0_6"/>
<dbReference type="STRING" id="717774.Marme_2700"/>
<organism evidence="1 2">
    <name type="scientific">Marinomonas mediterranea (strain ATCC 700492 / JCM 21426 / NBRC 103028 / MMB-1)</name>
    <dbReference type="NCBI Taxonomy" id="717774"/>
    <lineage>
        <taxon>Bacteria</taxon>
        <taxon>Pseudomonadati</taxon>
        <taxon>Pseudomonadota</taxon>
        <taxon>Gammaproteobacteria</taxon>
        <taxon>Oceanospirillales</taxon>
        <taxon>Oceanospirillaceae</taxon>
        <taxon>Marinomonas</taxon>
    </lineage>
</organism>
<accession>F2JYA0</accession>
<dbReference type="AlphaFoldDB" id="F2JYA0"/>
<name>F2JYA0_MARM1</name>
<dbReference type="EMBL" id="CP002583">
    <property type="protein sequence ID" value="ADZ91931.1"/>
    <property type="molecule type" value="Genomic_DNA"/>
</dbReference>
<sequence>MAFPTAVNSQITDSVSQIPTYEGATAELFGDLIKLLSVASQKGISTSHQACILVTAAAMSGVELEIPALDQSTETA</sequence>
<dbReference type="Proteomes" id="UP000001062">
    <property type="component" value="Chromosome"/>
</dbReference>
<reference evidence="1 2" key="1">
    <citation type="journal article" date="2012" name="Stand. Genomic Sci.">
        <title>Complete genome sequence of the melanogenic marine bacterium Marinomonas mediterranea type strain (MMB-1(T)).</title>
        <authorList>
            <person name="Lucas-Elio P."/>
            <person name="Goodwin L."/>
            <person name="Woyke T."/>
            <person name="Pitluck S."/>
            <person name="Nolan M."/>
            <person name="Kyrpides N.C."/>
            <person name="Detter J.C."/>
            <person name="Copeland A."/>
            <person name="Teshima H."/>
            <person name="Bruce D."/>
            <person name="Detter C."/>
            <person name="Tapia R."/>
            <person name="Han S."/>
            <person name="Land M.L."/>
            <person name="Ivanova N."/>
            <person name="Mikhailova N."/>
            <person name="Johnston A.W."/>
            <person name="Sanchez-Amat A."/>
        </authorList>
    </citation>
    <scope>NUCLEOTIDE SEQUENCE [LARGE SCALE GENOMIC DNA]</scope>
    <source>
        <strain evidence="2">ATCC 700492 / JCM 21426 / NBRC 103028 / MMB-1</strain>
    </source>
</reference>
<keyword evidence="2" id="KW-1185">Reference proteome</keyword>
<dbReference type="KEGG" id="mme:Marme_2700"/>
<proteinExistence type="predicted"/>
<evidence type="ECO:0000313" key="2">
    <source>
        <dbReference type="Proteomes" id="UP000001062"/>
    </source>
</evidence>
<dbReference type="RefSeq" id="WP_013661834.1">
    <property type="nucleotide sequence ID" value="NC_015276.1"/>
</dbReference>
<protein>
    <submittedName>
        <fullName evidence="1">Uncharacterized protein</fullName>
    </submittedName>
</protein>
<dbReference type="PATRIC" id="fig|717774.3.peg.2787"/>
<evidence type="ECO:0000313" key="1">
    <source>
        <dbReference type="EMBL" id="ADZ91931.1"/>
    </source>
</evidence>